<dbReference type="PANTHER" id="PTHR33067:SF31">
    <property type="entry name" value="RNA-DIRECTED DNA POLYMERASE"/>
    <property type="match status" value="1"/>
</dbReference>
<dbReference type="EMBL" id="QJKJ01016464">
    <property type="protein sequence ID" value="RDX60953.1"/>
    <property type="molecule type" value="Genomic_DNA"/>
</dbReference>
<accession>A0A371E4N4</accession>
<comment type="caution">
    <text evidence="1">The sequence shown here is derived from an EMBL/GenBank/DDBJ whole genome shotgun (WGS) entry which is preliminary data.</text>
</comment>
<evidence type="ECO:0000313" key="1">
    <source>
        <dbReference type="EMBL" id="RDX60953.1"/>
    </source>
</evidence>
<dbReference type="Proteomes" id="UP000257109">
    <property type="component" value="Unassembled WGS sequence"/>
</dbReference>
<sequence length="87" mass="9842">MEQPTQCDTIVERTLHPTLKDPKSFMFSCTIGKEMVDKAQCDMGANMNILLLSLLKELGGKKVKPIKIVLQLLYRSTKNPYSIIEDV</sequence>
<dbReference type="OrthoDB" id="1702682at2759"/>
<name>A0A371E4N4_MUCPR</name>
<protein>
    <submittedName>
        <fullName evidence="1">Uncharacterized protein</fullName>
    </submittedName>
</protein>
<gene>
    <name evidence="1" type="ORF">CR513_60866</name>
</gene>
<keyword evidence="2" id="KW-1185">Reference proteome</keyword>
<organism evidence="1 2">
    <name type="scientific">Mucuna pruriens</name>
    <name type="common">Velvet bean</name>
    <name type="synonym">Dolichos pruriens</name>
    <dbReference type="NCBI Taxonomy" id="157652"/>
    <lineage>
        <taxon>Eukaryota</taxon>
        <taxon>Viridiplantae</taxon>
        <taxon>Streptophyta</taxon>
        <taxon>Embryophyta</taxon>
        <taxon>Tracheophyta</taxon>
        <taxon>Spermatophyta</taxon>
        <taxon>Magnoliopsida</taxon>
        <taxon>eudicotyledons</taxon>
        <taxon>Gunneridae</taxon>
        <taxon>Pentapetalae</taxon>
        <taxon>rosids</taxon>
        <taxon>fabids</taxon>
        <taxon>Fabales</taxon>
        <taxon>Fabaceae</taxon>
        <taxon>Papilionoideae</taxon>
        <taxon>50 kb inversion clade</taxon>
        <taxon>NPAAA clade</taxon>
        <taxon>indigoferoid/millettioid clade</taxon>
        <taxon>Phaseoleae</taxon>
        <taxon>Mucuna</taxon>
    </lineage>
</organism>
<dbReference type="PANTHER" id="PTHR33067">
    <property type="entry name" value="RNA-DIRECTED DNA POLYMERASE-RELATED"/>
    <property type="match status" value="1"/>
</dbReference>
<feature type="non-terminal residue" evidence="1">
    <location>
        <position position="1"/>
    </location>
</feature>
<evidence type="ECO:0000313" key="2">
    <source>
        <dbReference type="Proteomes" id="UP000257109"/>
    </source>
</evidence>
<dbReference type="AlphaFoldDB" id="A0A371E4N4"/>
<proteinExistence type="predicted"/>
<reference evidence="1" key="1">
    <citation type="submission" date="2018-05" db="EMBL/GenBank/DDBJ databases">
        <title>Draft genome of Mucuna pruriens seed.</title>
        <authorList>
            <person name="Nnadi N.E."/>
            <person name="Vos R."/>
            <person name="Hasami M.H."/>
            <person name="Devisetty U.K."/>
            <person name="Aguiy J.C."/>
        </authorList>
    </citation>
    <scope>NUCLEOTIDE SEQUENCE [LARGE SCALE GENOMIC DNA]</scope>
    <source>
        <strain evidence="1">JCA_2017</strain>
    </source>
</reference>